<dbReference type="Gene3D" id="3.30.565.10">
    <property type="entry name" value="Histidine kinase-like ATPase, C-terminal domain"/>
    <property type="match status" value="1"/>
</dbReference>
<dbReference type="Proteomes" id="UP000304900">
    <property type="component" value="Unassembled WGS sequence"/>
</dbReference>
<keyword evidence="2" id="KW-0812">Transmembrane</keyword>
<dbReference type="OrthoDB" id="9767435at2"/>
<dbReference type="SUPFAM" id="SSF48452">
    <property type="entry name" value="TPR-like"/>
    <property type="match status" value="1"/>
</dbReference>
<dbReference type="PROSITE" id="PS50005">
    <property type="entry name" value="TPR"/>
    <property type="match status" value="1"/>
</dbReference>
<dbReference type="SMART" id="SM00387">
    <property type="entry name" value="HATPase_c"/>
    <property type="match status" value="1"/>
</dbReference>
<dbReference type="Pfam" id="PF13424">
    <property type="entry name" value="TPR_12"/>
    <property type="match status" value="1"/>
</dbReference>
<dbReference type="InterPro" id="IPR003594">
    <property type="entry name" value="HATPase_dom"/>
</dbReference>
<name>A0A4U6CZY8_9BACT</name>
<accession>A0A4U6CZY8</accession>
<feature type="transmembrane region" description="Helical" evidence="2">
    <location>
        <begin position="495"/>
        <end position="514"/>
    </location>
</feature>
<keyword evidence="5" id="KW-1185">Reference proteome</keyword>
<feature type="domain" description="Histidine kinase" evidence="3">
    <location>
        <begin position="551"/>
        <end position="744"/>
    </location>
</feature>
<dbReference type="Pfam" id="PF07568">
    <property type="entry name" value="HisKA_2"/>
    <property type="match status" value="1"/>
</dbReference>
<proteinExistence type="predicted"/>
<dbReference type="EMBL" id="SZVO01000009">
    <property type="protein sequence ID" value="TKT90429.1"/>
    <property type="molecule type" value="Genomic_DNA"/>
</dbReference>
<organism evidence="4 5">
    <name type="scientific">Dyadobacter frigoris</name>
    <dbReference type="NCBI Taxonomy" id="2576211"/>
    <lineage>
        <taxon>Bacteria</taxon>
        <taxon>Pseudomonadati</taxon>
        <taxon>Bacteroidota</taxon>
        <taxon>Cytophagia</taxon>
        <taxon>Cytophagales</taxon>
        <taxon>Spirosomataceae</taxon>
        <taxon>Dyadobacter</taxon>
    </lineage>
</organism>
<dbReference type="InterPro" id="IPR011495">
    <property type="entry name" value="Sig_transdc_His_kin_sub2_dim/P"/>
</dbReference>
<evidence type="ECO:0000259" key="3">
    <source>
        <dbReference type="PROSITE" id="PS50109"/>
    </source>
</evidence>
<dbReference type="InterPro" id="IPR036890">
    <property type="entry name" value="HATPase_C_sf"/>
</dbReference>
<dbReference type="RefSeq" id="WP_137341597.1">
    <property type="nucleotide sequence ID" value="NZ_BSQH01000002.1"/>
</dbReference>
<protein>
    <submittedName>
        <fullName evidence="4">Tetratricopeptide repeat protein</fullName>
    </submittedName>
</protein>
<evidence type="ECO:0000313" key="5">
    <source>
        <dbReference type="Proteomes" id="UP000304900"/>
    </source>
</evidence>
<dbReference type="Gene3D" id="3.30.450.20">
    <property type="entry name" value="PAS domain"/>
    <property type="match status" value="1"/>
</dbReference>
<dbReference type="InterPro" id="IPR011990">
    <property type="entry name" value="TPR-like_helical_dom_sf"/>
</dbReference>
<dbReference type="SUPFAM" id="SSF55874">
    <property type="entry name" value="ATPase domain of HSP90 chaperone/DNA topoisomerase II/histidine kinase"/>
    <property type="match status" value="1"/>
</dbReference>
<dbReference type="Pfam" id="PF02518">
    <property type="entry name" value="HATPase_c"/>
    <property type="match status" value="1"/>
</dbReference>
<dbReference type="Gene3D" id="1.25.40.10">
    <property type="entry name" value="Tetratricopeptide repeat domain"/>
    <property type="match status" value="1"/>
</dbReference>
<dbReference type="PANTHER" id="PTHR43065">
    <property type="entry name" value="SENSOR HISTIDINE KINASE"/>
    <property type="match status" value="1"/>
</dbReference>
<dbReference type="InterPro" id="IPR019734">
    <property type="entry name" value="TPR_rpt"/>
</dbReference>
<dbReference type="PANTHER" id="PTHR43065:SF23">
    <property type="entry name" value="SENSOR HISTIDINE KINASE PDTAS"/>
    <property type="match status" value="1"/>
</dbReference>
<reference evidence="4 5" key="1">
    <citation type="submission" date="2019-05" db="EMBL/GenBank/DDBJ databases">
        <title>Dyadobacter AR-3-8 sp. nov., isolated from arctic soil.</title>
        <authorList>
            <person name="Chaudhary D.K."/>
        </authorList>
    </citation>
    <scope>NUCLEOTIDE SEQUENCE [LARGE SCALE GENOMIC DNA]</scope>
    <source>
        <strain evidence="4 5">AR-3-8</strain>
    </source>
</reference>
<comment type="caution">
    <text evidence="4">The sequence shown here is derived from an EMBL/GenBank/DDBJ whole genome shotgun (WGS) entry which is preliminary data.</text>
</comment>
<evidence type="ECO:0000256" key="2">
    <source>
        <dbReference type="SAM" id="Phobius"/>
    </source>
</evidence>
<dbReference type="InterPro" id="IPR005467">
    <property type="entry name" value="His_kinase_dom"/>
</dbReference>
<feature type="repeat" description="TPR" evidence="1">
    <location>
        <begin position="254"/>
        <end position="287"/>
    </location>
</feature>
<gene>
    <name evidence="4" type="ORF">FDK13_18985</name>
</gene>
<evidence type="ECO:0000256" key="1">
    <source>
        <dbReference type="PROSITE-ProRule" id="PRU00339"/>
    </source>
</evidence>
<keyword evidence="2" id="KW-1133">Transmembrane helix</keyword>
<dbReference type="AlphaFoldDB" id="A0A4U6CZY8"/>
<dbReference type="SMART" id="SM00028">
    <property type="entry name" value="TPR"/>
    <property type="match status" value="2"/>
</dbReference>
<keyword evidence="1" id="KW-0802">TPR repeat</keyword>
<evidence type="ECO:0000313" key="4">
    <source>
        <dbReference type="EMBL" id="TKT90429.1"/>
    </source>
</evidence>
<keyword evidence="2" id="KW-0472">Membrane</keyword>
<dbReference type="PROSITE" id="PS50109">
    <property type="entry name" value="HIS_KIN"/>
    <property type="match status" value="1"/>
</dbReference>
<sequence length="752" mass="86370">MLKFIPVFCIFFLLTWTASADVPSYYVVKDAVPLLLRLKNSKPDTSKVTLLLELSYHYIHRLERRPIDLDSAIFYARAAENLSGKLGYFKGIGHAYLLSSWIFPQKNNFIQGKVYALKAVDNFQKHEDDILMAESYFSLAGFYSMLNEELNERIRLDQLSLYYFRKAGFKEKEGHVLKEIGDLYLLKDDLAQALGSLKHALRVYKSINYPHLQGIYDLLGRVYADLGSPREGLKYGLLAVNTAKKVHDTSLQQCTIYNRVGMTYFDLGDFEKAERYYSHSLKIAEEFKDLESIYEVASNKAFTLIRLNRQSESLKLLNDIVKKYPVVSNKARMMVDPVFISTLIQLKQNVKAEKYCDDLLEIASKSSSNQEMLNKIYSIIIPFYLAARDYAKSGKYLPLHLELAKKSNNRKSKYANFLWQSRLDSARGNYVAAMANYQEYNSLKDSVFNQTKIQEISQLEVIYDIEKKDENIELLTRQSQLQTGMLKQASLVQKITLVSIAMLLVILSLLYNSYRLNQKINHNMQVQQEEINRKNISLSHLVIEKEWLIKEIHHRVKNNLHMVAGLLDSQSEFLKTDEAKMAISDSQHRIQSMSMIHQKLYQTENMSTIDISSYVHEMVEYLKDSFDSKQSIIFNLQIERVEMNISYSIPLGLILNEAITNAIKYAFPGDRGGIITIILEQTMPENFILSISDNGIGINNDFDIQKNSTFGLALIQGLCDDIDGKLVINSQKGTEIRISFIYQPEAHAESIA</sequence>